<accession>A0ABR0NHF9</accession>
<dbReference type="EMBL" id="JARKNE010000010">
    <property type="protein sequence ID" value="KAK5794453.1"/>
    <property type="molecule type" value="Genomic_DNA"/>
</dbReference>
<gene>
    <name evidence="2" type="ORF">PVK06_035679</name>
</gene>
<name>A0ABR0NHF9_GOSAR</name>
<keyword evidence="1" id="KW-0175">Coiled coil</keyword>
<comment type="caution">
    <text evidence="2">The sequence shown here is derived from an EMBL/GenBank/DDBJ whole genome shotgun (WGS) entry which is preliminary data.</text>
</comment>
<evidence type="ECO:0000256" key="1">
    <source>
        <dbReference type="SAM" id="Coils"/>
    </source>
</evidence>
<keyword evidence="3" id="KW-1185">Reference proteome</keyword>
<evidence type="ECO:0000313" key="3">
    <source>
        <dbReference type="Proteomes" id="UP001358586"/>
    </source>
</evidence>
<evidence type="ECO:0000313" key="2">
    <source>
        <dbReference type="EMBL" id="KAK5794453.1"/>
    </source>
</evidence>
<sequence length="72" mass="8466">MMDNWNRLYQINRALEDKDDRLKGENKKVVETIKEKDDVIANLNKANAMLNETIKEKNEMIAKMDVALQENE</sequence>
<reference evidence="2 3" key="1">
    <citation type="submission" date="2023-03" db="EMBL/GenBank/DDBJ databases">
        <title>WGS of Gossypium arboreum.</title>
        <authorList>
            <person name="Yu D."/>
        </authorList>
    </citation>
    <scope>NUCLEOTIDE SEQUENCE [LARGE SCALE GENOMIC DNA]</scope>
    <source>
        <tissue evidence="2">Leaf</tissue>
    </source>
</reference>
<feature type="coiled-coil region" evidence="1">
    <location>
        <begin position="40"/>
        <end position="70"/>
    </location>
</feature>
<dbReference type="Proteomes" id="UP001358586">
    <property type="component" value="Chromosome 10"/>
</dbReference>
<protein>
    <submittedName>
        <fullName evidence="2">Uncharacterized protein</fullName>
    </submittedName>
</protein>
<proteinExistence type="predicted"/>
<organism evidence="2 3">
    <name type="scientific">Gossypium arboreum</name>
    <name type="common">Tree cotton</name>
    <name type="synonym">Gossypium nanking</name>
    <dbReference type="NCBI Taxonomy" id="29729"/>
    <lineage>
        <taxon>Eukaryota</taxon>
        <taxon>Viridiplantae</taxon>
        <taxon>Streptophyta</taxon>
        <taxon>Embryophyta</taxon>
        <taxon>Tracheophyta</taxon>
        <taxon>Spermatophyta</taxon>
        <taxon>Magnoliopsida</taxon>
        <taxon>eudicotyledons</taxon>
        <taxon>Gunneridae</taxon>
        <taxon>Pentapetalae</taxon>
        <taxon>rosids</taxon>
        <taxon>malvids</taxon>
        <taxon>Malvales</taxon>
        <taxon>Malvaceae</taxon>
        <taxon>Malvoideae</taxon>
        <taxon>Gossypium</taxon>
    </lineage>
</organism>